<gene>
    <name evidence="2" type="ORF">SeMB42_g04350</name>
</gene>
<accession>A0A507CZ13</accession>
<dbReference type="VEuPathDB" id="FungiDB:SeMB42_g04350"/>
<dbReference type="InterPro" id="IPR001810">
    <property type="entry name" value="F-box_dom"/>
</dbReference>
<name>A0A507CZ13_9FUNG</name>
<dbReference type="SUPFAM" id="SSF81383">
    <property type="entry name" value="F-box domain"/>
    <property type="match status" value="1"/>
</dbReference>
<protein>
    <recommendedName>
        <fullName evidence="1">F-box domain-containing protein</fullName>
    </recommendedName>
</protein>
<organism evidence="2 3">
    <name type="scientific">Synchytrium endobioticum</name>
    <dbReference type="NCBI Taxonomy" id="286115"/>
    <lineage>
        <taxon>Eukaryota</taxon>
        <taxon>Fungi</taxon>
        <taxon>Fungi incertae sedis</taxon>
        <taxon>Chytridiomycota</taxon>
        <taxon>Chytridiomycota incertae sedis</taxon>
        <taxon>Chytridiomycetes</taxon>
        <taxon>Synchytriales</taxon>
        <taxon>Synchytriaceae</taxon>
        <taxon>Synchytrium</taxon>
    </lineage>
</organism>
<dbReference type="InterPro" id="IPR036047">
    <property type="entry name" value="F-box-like_dom_sf"/>
</dbReference>
<reference evidence="2 3" key="1">
    <citation type="journal article" date="2019" name="Sci. Rep.">
        <title>Comparative genomics of chytrid fungi reveal insights into the obligate biotrophic and pathogenic lifestyle of Synchytrium endobioticum.</title>
        <authorList>
            <person name="van de Vossenberg B.T.L.H."/>
            <person name="Warris S."/>
            <person name="Nguyen H.D.T."/>
            <person name="van Gent-Pelzer M.P.E."/>
            <person name="Joly D.L."/>
            <person name="van de Geest H.C."/>
            <person name="Bonants P.J.M."/>
            <person name="Smith D.S."/>
            <person name="Levesque C.A."/>
            <person name="van der Lee T.A.J."/>
        </authorList>
    </citation>
    <scope>NUCLEOTIDE SEQUENCE [LARGE SCALE GENOMIC DNA]</scope>
    <source>
        <strain evidence="2 3">MB42</strain>
    </source>
</reference>
<evidence type="ECO:0000313" key="2">
    <source>
        <dbReference type="EMBL" id="TPX44385.1"/>
    </source>
</evidence>
<comment type="caution">
    <text evidence="2">The sequence shown here is derived from an EMBL/GenBank/DDBJ whole genome shotgun (WGS) entry which is preliminary data.</text>
</comment>
<dbReference type="Proteomes" id="UP000317494">
    <property type="component" value="Unassembled WGS sequence"/>
</dbReference>
<proteinExistence type="predicted"/>
<keyword evidence="3" id="KW-1185">Reference proteome</keyword>
<dbReference type="AlphaFoldDB" id="A0A507CZ13"/>
<dbReference type="EMBL" id="QEAN01000173">
    <property type="protein sequence ID" value="TPX44385.1"/>
    <property type="molecule type" value="Genomic_DNA"/>
</dbReference>
<evidence type="ECO:0000313" key="3">
    <source>
        <dbReference type="Proteomes" id="UP000317494"/>
    </source>
</evidence>
<evidence type="ECO:0000259" key="1">
    <source>
        <dbReference type="SMART" id="SM00256"/>
    </source>
</evidence>
<feature type="domain" description="F-box" evidence="1">
    <location>
        <begin position="22"/>
        <end position="64"/>
    </location>
</feature>
<sequence>MKSKKRKSKAENTAIVSTNTSLPFELWLIILKNCSSANDLFKAERLNRAFRSLISQNPDIWKLFRIRYHPELSSPPEWLSEKQYLALNCSKICRHCKEKNGDIKYQFRTRLCDPCFQTVARNAGYFLDCGFENEDLYGLPCVESRYMATKVRINRHNRLDFIAKGAKAEWTQSIMEREATLIRESADTKTLVSENQRLHMIIYQERWNSRKNQVLSAMAADKNLKKLPYQTYIDRCPSFKGLKDAAWVDLSKSTWYTLRRKIHAELKMAEDTYKQERETAVRRVLLAVFQRWALQEDAEVSHPEAMSIDMPTVDEAIFSHRIQEVLDEDTGTSDTEPAIKFPAAILELALDETCRKNVEIRLAVIKELPMTDEASLSDILIEVKCCDHINSAKLMSYQDFRLHIHQRHFDSDVADLMLKKIHISPPKHMQYHPVGLVSHALKEMGLEYTEAQEIERQHGVFLKHVSSPRKVRTVDCVKILQLSKETRAAGITSIYHGLPPHIIESLCDRMNSIHQPHWKHLHQAGNRRFGCALCLNNGSDHGAQENVGSKRISFAQLAEHFGEAHSLMNVNDVIVFRN</sequence>
<dbReference type="SMART" id="SM00256">
    <property type="entry name" value="FBOX"/>
    <property type="match status" value="1"/>
</dbReference>